<dbReference type="PANTHER" id="PTHR36114">
    <property type="entry name" value="16.7 KDA PROTEIN IN WHIE LOCUS"/>
    <property type="match status" value="1"/>
</dbReference>
<dbReference type="InterPro" id="IPR013096">
    <property type="entry name" value="Cupin_2"/>
</dbReference>
<feature type="domain" description="Cupin type-2" evidence="1">
    <location>
        <begin position="50"/>
        <end position="110"/>
    </location>
</feature>
<dbReference type="CDD" id="cd02226">
    <property type="entry name" value="cupin_YdbB-like"/>
    <property type="match status" value="1"/>
</dbReference>
<dbReference type="InterPro" id="IPR011051">
    <property type="entry name" value="RmlC_Cupin_sf"/>
</dbReference>
<reference evidence="3" key="1">
    <citation type="journal article" date="2019" name="Int. J. Syst. Evol. Microbiol.">
        <title>The Global Catalogue of Microorganisms (GCM) 10K type strain sequencing project: providing services to taxonomists for standard genome sequencing and annotation.</title>
        <authorList>
            <consortium name="The Broad Institute Genomics Platform"/>
            <consortium name="The Broad Institute Genome Sequencing Center for Infectious Disease"/>
            <person name="Wu L."/>
            <person name="Ma J."/>
        </authorList>
    </citation>
    <scope>NUCLEOTIDE SEQUENCE [LARGE SCALE GENOMIC DNA]</scope>
    <source>
        <strain evidence="3">JCM 17342</strain>
    </source>
</reference>
<dbReference type="Pfam" id="PF07883">
    <property type="entry name" value="Cupin_2"/>
    <property type="match status" value="1"/>
</dbReference>
<dbReference type="PANTHER" id="PTHR36114:SF1">
    <property type="entry name" value="16.7 KDA PROTEIN IN WHIE LOCUS"/>
    <property type="match status" value="1"/>
</dbReference>
<evidence type="ECO:0000313" key="3">
    <source>
        <dbReference type="Proteomes" id="UP001501747"/>
    </source>
</evidence>
<evidence type="ECO:0000313" key="2">
    <source>
        <dbReference type="EMBL" id="GAA3994594.1"/>
    </source>
</evidence>
<evidence type="ECO:0000259" key="1">
    <source>
        <dbReference type="Pfam" id="PF07883"/>
    </source>
</evidence>
<comment type="caution">
    <text evidence="2">The sequence shown here is derived from an EMBL/GenBank/DDBJ whole genome shotgun (WGS) entry which is preliminary data.</text>
</comment>
<name>A0ABP7R9S2_9PSEU</name>
<keyword evidence="3" id="KW-1185">Reference proteome</keyword>
<accession>A0ABP7R9S2</accession>
<protein>
    <submittedName>
        <fullName evidence="2">Cupin domain-containing protein</fullName>
    </submittedName>
</protein>
<dbReference type="SUPFAM" id="SSF51182">
    <property type="entry name" value="RmlC-like cupins"/>
    <property type="match status" value="1"/>
</dbReference>
<sequence>MTEYSITTEARFAHLERIDVGLLAAAVTEQWHNQTLCTVNDSVVRLGVLEGEFHWHKHDNEDEFFYVVEGKLIIEVEGHPDAELGPGQAFTVPKNVMHRPVAPTRTTVLMVEPGTVIPTGD</sequence>
<dbReference type="InterPro" id="IPR052044">
    <property type="entry name" value="PKS_Associated_Protein"/>
</dbReference>
<dbReference type="RefSeq" id="WP_344871619.1">
    <property type="nucleotide sequence ID" value="NZ_BAABAL010000005.1"/>
</dbReference>
<dbReference type="Proteomes" id="UP001501747">
    <property type="component" value="Unassembled WGS sequence"/>
</dbReference>
<dbReference type="Gene3D" id="2.60.120.10">
    <property type="entry name" value="Jelly Rolls"/>
    <property type="match status" value="1"/>
</dbReference>
<dbReference type="InterPro" id="IPR014710">
    <property type="entry name" value="RmlC-like_jellyroll"/>
</dbReference>
<dbReference type="EMBL" id="BAABAL010000005">
    <property type="protein sequence ID" value="GAA3994594.1"/>
    <property type="molecule type" value="Genomic_DNA"/>
</dbReference>
<gene>
    <name evidence="2" type="ORF">GCM10022247_12910</name>
</gene>
<organism evidence="2 3">
    <name type="scientific">Allokutzneria multivorans</name>
    <dbReference type="NCBI Taxonomy" id="1142134"/>
    <lineage>
        <taxon>Bacteria</taxon>
        <taxon>Bacillati</taxon>
        <taxon>Actinomycetota</taxon>
        <taxon>Actinomycetes</taxon>
        <taxon>Pseudonocardiales</taxon>
        <taxon>Pseudonocardiaceae</taxon>
        <taxon>Allokutzneria</taxon>
    </lineage>
</organism>
<proteinExistence type="predicted"/>